<dbReference type="Gene3D" id="3.90.550.10">
    <property type="entry name" value="Spore Coat Polysaccharide Biosynthesis Protein SpsA, Chain A"/>
    <property type="match status" value="1"/>
</dbReference>
<reference evidence="10 11" key="1">
    <citation type="submission" date="2018-08" db="EMBL/GenBank/DDBJ databases">
        <authorList>
            <consortium name="NARMS: The National Antimicrobial Resistance Monitoring System"/>
        </authorList>
    </citation>
    <scope>NUCLEOTIDE SEQUENCE [LARGE SCALE GENOMIC DNA]</scope>
    <source>
        <strain evidence="10 11">FSIS11705178</strain>
    </source>
</reference>
<dbReference type="AlphaFoldDB" id="A0A8S7ILP8"/>
<keyword evidence="5" id="KW-0808">Transferase</keyword>
<dbReference type="GO" id="GO:0008918">
    <property type="term" value="F:lipopolysaccharide 3-alpha-galactosyltransferase activity"/>
    <property type="evidence" value="ECO:0007669"/>
    <property type="project" value="InterPro"/>
</dbReference>
<keyword evidence="4" id="KW-0328">Glycosyltransferase</keyword>
<dbReference type="InterPro" id="IPR029044">
    <property type="entry name" value="Nucleotide-diphossugar_trans"/>
</dbReference>
<comment type="caution">
    <text evidence="10">The sequence shown here is derived from an EMBL/GenBank/DDBJ whole genome shotgun (WGS) entry which is preliminary data.</text>
</comment>
<keyword evidence="6" id="KW-0479">Metal-binding</keyword>
<protein>
    <submittedName>
        <fullName evidence="10">Glycosyltransferase family 8 protein</fullName>
    </submittedName>
</protein>
<feature type="non-terminal residue" evidence="10">
    <location>
        <position position="1"/>
    </location>
</feature>
<dbReference type="PANTHER" id="PTHR13778">
    <property type="entry name" value="GLYCOSYLTRANSFERASE 8 DOMAIN-CONTAINING PROTEIN"/>
    <property type="match status" value="1"/>
</dbReference>
<evidence type="ECO:0000256" key="5">
    <source>
        <dbReference type="ARBA" id="ARBA00022679"/>
    </source>
</evidence>
<proteinExistence type="inferred from homology"/>
<dbReference type="InterPro" id="IPR013645">
    <property type="entry name" value="Glyco_transf_8N"/>
</dbReference>
<evidence type="ECO:0000313" key="11">
    <source>
        <dbReference type="Proteomes" id="UP000538406"/>
    </source>
</evidence>
<evidence type="ECO:0000259" key="9">
    <source>
        <dbReference type="Pfam" id="PF08437"/>
    </source>
</evidence>
<keyword evidence="7" id="KW-0460">Magnesium</keyword>
<dbReference type="InterPro" id="IPR002495">
    <property type="entry name" value="Glyco_trans_8"/>
</dbReference>
<dbReference type="Pfam" id="PF01501">
    <property type="entry name" value="Glyco_transf_8"/>
    <property type="match status" value="1"/>
</dbReference>
<dbReference type="InterPro" id="IPR050748">
    <property type="entry name" value="Glycosyltrans_8_dom-fam"/>
</dbReference>
<evidence type="ECO:0000256" key="6">
    <source>
        <dbReference type="ARBA" id="ARBA00022723"/>
    </source>
</evidence>
<evidence type="ECO:0000256" key="2">
    <source>
        <dbReference type="ARBA" id="ARBA00004713"/>
    </source>
</evidence>
<evidence type="ECO:0000256" key="4">
    <source>
        <dbReference type="ARBA" id="ARBA00022676"/>
    </source>
</evidence>
<evidence type="ECO:0000256" key="1">
    <source>
        <dbReference type="ARBA" id="ARBA00001946"/>
    </source>
</evidence>
<accession>A0A8S7ILP8</accession>
<dbReference type="SUPFAM" id="SSF53448">
    <property type="entry name" value="Nucleotide-diphospho-sugar transferases"/>
    <property type="match status" value="1"/>
</dbReference>
<evidence type="ECO:0000256" key="3">
    <source>
        <dbReference type="ARBA" id="ARBA00006351"/>
    </source>
</evidence>
<evidence type="ECO:0000313" key="10">
    <source>
        <dbReference type="EMBL" id="EFC3527619.1"/>
    </source>
</evidence>
<dbReference type="Proteomes" id="UP000538406">
    <property type="component" value="Unassembled WGS sequence"/>
</dbReference>
<evidence type="ECO:0000256" key="8">
    <source>
        <dbReference type="ARBA" id="ARBA00022985"/>
    </source>
</evidence>
<dbReference type="GO" id="GO:0046872">
    <property type="term" value="F:metal ion binding"/>
    <property type="evidence" value="ECO:0007669"/>
    <property type="project" value="UniProtKB-KW"/>
</dbReference>
<dbReference type="EMBL" id="AASHPR010000098">
    <property type="protein sequence ID" value="EFC3527619.1"/>
    <property type="molecule type" value="Genomic_DNA"/>
</dbReference>
<keyword evidence="8" id="KW-0448">Lipopolysaccharide biosynthesis</keyword>
<comment type="pathway">
    <text evidence="2">Bacterial outer membrane biogenesis; LPS core biosynthesis.</text>
</comment>
<comment type="cofactor">
    <cofactor evidence="1">
        <name>Mg(2+)</name>
        <dbReference type="ChEBI" id="CHEBI:18420"/>
    </cofactor>
</comment>
<evidence type="ECO:0000256" key="7">
    <source>
        <dbReference type="ARBA" id="ARBA00022842"/>
    </source>
</evidence>
<sequence length="189" mass="22476">ELVDYNLNADIACVIPDSPEMQERVKKLDYGIEFINYFNAGVMFINTSEWKKNNITQKALEMINSGKVYRYADQDVLNILLNGRVHYLDKKYNNKTTLSVRCDEEQKNLPNTIIMHYVTQNKPWYKIFRAQNFDHYFSNSPWKNHKRNLAPSSSEIRLKSKVFWLEGKYCKAISYYYKYLLVKLFGLKI</sequence>
<dbReference type="Pfam" id="PF08437">
    <property type="entry name" value="Glyco_transf_8C"/>
    <property type="match status" value="1"/>
</dbReference>
<feature type="domain" description="Glycosyl transferase family 8 C-terminal" evidence="9">
    <location>
        <begin position="130"/>
        <end position="183"/>
    </location>
</feature>
<dbReference type="PANTHER" id="PTHR13778:SF47">
    <property type="entry name" value="LIPOPOLYSACCHARIDE 1,3-GALACTOSYLTRANSFERASE"/>
    <property type="match status" value="1"/>
</dbReference>
<name>A0A8S7ILP8_ECOLX</name>
<organism evidence="10 11">
    <name type="scientific">Escherichia coli</name>
    <dbReference type="NCBI Taxonomy" id="562"/>
    <lineage>
        <taxon>Bacteria</taxon>
        <taxon>Pseudomonadati</taxon>
        <taxon>Pseudomonadota</taxon>
        <taxon>Gammaproteobacteria</taxon>
        <taxon>Enterobacterales</taxon>
        <taxon>Enterobacteriaceae</taxon>
        <taxon>Escherichia</taxon>
    </lineage>
</organism>
<comment type="similarity">
    <text evidence="3">Belongs to the glycosyltransferase 8 family.</text>
</comment>
<gene>
    <name evidence="10" type="ORF">CTR35_004896</name>
</gene>